<evidence type="ECO:0000313" key="2">
    <source>
        <dbReference type="Proteomes" id="UP000016487"/>
    </source>
</evidence>
<dbReference type="Gene3D" id="1.20.59.10">
    <property type="entry name" value="Chorismate mutase"/>
    <property type="match status" value="1"/>
</dbReference>
<accession>A0AAD4AKB0</accession>
<evidence type="ECO:0000313" key="1">
    <source>
        <dbReference type="EMBL" id="KAF7773881.1"/>
    </source>
</evidence>
<dbReference type="GO" id="GO:0004106">
    <property type="term" value="F:chorismate mutase activity"/>
    <property type="evidence" value="ECO:0007669"/>
    <property type="project" value="UniProtKB-EC"/>
</dbReference>
<dbReference type="AlphaFoldDB" id="A0AAD4AKB0"/>
<dbReference type="GO" id="GO:0046417">
    <property type="term" value="P:chorismate metabolic process"/>
    <property type="evidence" value="ECO:0007669"/>
    <property type="project" value="InterPro"/>
</dbReference>
<dbReference type="SUPFAM" id="SSF48600">
    <property type="entry name" value="Chorismate mutase II"/>
    <property type="match status" value="1"/>
</dbReference>
<dbReference type="InterPro" id="IPR036979">
    <property type="entry name" value="CM_dom_sf"/>
</dbReference>
<dbReference type="Proteomes" id="UP000016487">
    <property type="component" value="Unassembled WGS sequence"/>
</dbReference>
<gene>
    <name evidence="1" type="ORF">PCIT_a0220</name>
</gene>
<evidence type="ECO:0008006" key="3">
    <source>
        <dbReference type="Google" id="ProtNLM"/>
    </source>
</evidence>
<organism evidence="1 2">
    <name type="scientific">Pseudoalteromonas citrea</name>
    <dbReference type="NCBI Taxonomy" id="43655"/>
    <lineage>
        <taxon>Bacteria</taxon>
        <taxon>Pseudomonadati</taxon>
        <taxon>Pseudomonadota</taxon>
        <taxon>Gammaproteobacteria</taxon>
        <taxon>Alteromonadales</taxon>
        <taxon>Pseudoalteromonadaceae</taxon>
        <taxon>Pseudoalteromonas</taxon>
    </lineage>
</organism>
<dbReference type="EMBL" id="AHBZ03000014">
    <property type="protein sequence ID" value="KAF7773881.1"/>
    <property type="molecule type" value="Genomic_DNA"/>
</dbReference>
<reference evidence="1" key="1">
    <citation type="journal article" date="2012" name="J. Bacteriol.">
        <title>Genome sequences of type strains of seven species of the marine bacterium Pseudoalteromonas.</title>
        <authorList>
            <person name="Xie B.B."/>
            <person name="Shu Y.L."/>
            <person name="Qin Q.L."/>
            <person name="Rong J.C."/>
            <person name="Zhang X.Y."/>
            <person name="Chen X.L."/>
            <person name="Shi M."/>
            <person name="He H.L."/>
            <person name="Zhou B.C."/>
            <person name="Zhang Y.Z."/>
        </authorList>
    </citation>
    <scope>NUCLEOTIDE SEQUENCE</scope>
    <source>
        <strain evidence="1">DSM 8771</strain>
    </source>
</reference>
<sequence>MEDVALYKVNHHKAIEDIEREKTVIAASARLATLVGLEEKSITRFFRRK</sequence>
<comment type="caution">
    <text evidence="1">The sequence shown here is derived from an EMBL/GenBank/DDBJ whole genome shotgun (WGS) entry which is preliminary data.</text>
</comment>
<proteinExistence type="predicted"/>
<name>A0AAD4AKB0_9GAMM</name>
<reference evidence="1" key="2">
    <citation type="submission" date="2015-03" db="EMBL/GenBank/DDBJ databases">
        <title>Genome sequence of Pseudoalteromonas citrea.</title>
        <authorList>
            <person name="Xie B.-B."/>
            <person name="Rong J.-C."/>
            <person name="Qin Q.-L."/>
            <person name="Zhang Y.-Z."/>
        </authorList>
    </citation>
    <scope>NUCLEOTIDE SEQUENCE</scope>
    <source>
        <strain evidence="1">DSM 8771</strain>
    </source>
</reference>
<protein>
    <recommendedName>
        <fullName evidence="3">Chorismate mutase</fullName>
    </recommendedName>
</protein>
<dbReference type="InterPro" id="IPR036263">
    <property type="entry name" value="Chorismate_II_sf"/>
</dbReference>